<protein>
    <submittedName>
        <fullName evidence="1">Uncharacterized protein</fullName>
    </submittedName>
</protein>
<sequence length="91" mass="9846">MITSNMLLIATLALLIAALLVSLNNYISFKRSSSGNDVNLLSVLMKSAHIKKGYAYTVDVGDSIVFVAVVKKRVSNSVTDDLAQEIKVETN</sequence>
<reference evidence="1 2" key="1">
    <citation type="submission" date="2023-05" db="EMBL/GenBank/DDBJ databases">
        <title>A new hyperthermophilic archaea 'Ignisphaera cupida' sp. nov. and description of the family 'Ignisphaeraceae' fam. nov.</title>
        <authorList>
            <person name="Podosokorskaya O.A."/>
            <person name="Elcheninov A.G."/>
            <person name="Klukina A."/>
            <person name="Merkel A.Y."/>
        </authorList>
    </citation>
    <scope>NUCLEOTIDE SEQUENCE [LARGE SCALE GENOMIC DNA]</scope>
    <source>
        <strain evidence="1 2">4213-co</strain>
    </source>
</reference>
<gene>
    <name evidence="1" type="ORF">QPL79_02770</name>
</gene>
<dbReference type="Proteomes" id="UP001529235">
    <property type="component" value="Unassembled WGS sequence"/>
</dbReference>
<dbReference type="AlphaFoldDB" id="A0ABD4Z4N7"/>
<evidence type="ECO:0000313" key="2">
    <source>
        <dbReference type="Proteomes" id="UP001529235"/>
    </source>
</evidence>
<organism evidence="1 2">
    <name type="scientific">Ignisphaera cupida</name>
    <dbReference type="NCBI Taxonomy" id="3050454"/>
    <lineage>
        <taxon>Archaea</taxon>
        <taxon>Thermoproteota</taxon>
        <taxon>Thermoprotei</taxon>
        <taxon>Desulfurococcales</taxon>
        <taxon>Desulfurococcaceae</taxon>
        <taxon>Ignisphaera</taxon>
    </lineage>
</organism>
<evidence type="ECO:0000313" key="1">
    <source>
        <dbReference type="EMBL" id="MDK6028286.1"/>
    </source>
</evidence>
<dbReference type="EMBL" id="JASNVW010000001">
    <property type="protein sequence ID" value="MDK6028286.1"/>
    <property type="molecule type" value="Genomic_DNA"/>
</dbReference>
<keyword evidence="2" id="KW-1185">Reference proteome</keyword>
<accession>A0ABD4Z4N7</accession>
<name>A0ABD4Z4N7_9CREN</name>
<dbReference type="RefSeq" id="WP_285273253.1">
    <property type="nucleotide sequence ID" value="NZ_JASNVW010000001.1"/>
</dbReference>
<proteinExistence type="predicted"/>
<comment type="caution">
    <text evidence="1">The sequence shown here is derived from an EMBL/GenBank/DDBJ whole genome shotgun (WGS) entry which is preliminary data.</text>
</comment>